<dbReference type="SUPFAM" id="SSF47384">
    <property type="entry name" value="Homodimeric domain of signal transducing histidine kinase"/>
    <property type="match status" value="1"/>
</dbReference>
<dbReference type="EC" id="2.7.13.3" evidence="2"/>
<comment type="caution">
    <text evidence="9">The sequence shown here is derived from an EMBL/GenBank/DDBJ whole genome shotgun (WGS) entry which is preliminary data.</text>
</comment>
<evidence type="ECO:0000256" key="3">
    <source>
        <dbReference type="ARBA" id="ARBA00022553"/>
    </source>
</evidence>
<dbReference type="Pfam" id="PF02518">
    <property type="entry name" value="HATPase_c"/>
    <property type="match status" value="1"/>
</dbReference>
<dbReference type="InterPro" id="IPR003661">
    <property type="entry name" value="HisK_dim/P_dom"/>
</dbReference>
<dbReference type="Proteomes" id="UP000605676">
    <property type="component" value="Unassembled WGS sequence"/>
</dbReference>
<dbReference type="CDD" id="cd00075">
    <property type="entry name" value="HATPase"/>
    <property type="match status" value="1"/>
</dbReference>
<dbReference type="EMBL" id="JAENRR010000069">
    <property type="protein sequence ID" value="MBK3519451.1"/>
    <property type="molecule type" value="Genomic_DNA"/>
</dbReference>
<name>A0ABS1HP74_9BACT</name>
<feature type="domain" description="Histidine kinase" evidence="8">
    <location>
        <begin position="298"/>
        <end position="517"/>
    </location>
</feature>
<evidence type="ECO:0000256" key="4">
    <source>
        <dbReference type="ARBA" id="ARBA00022679"/>
    </source>
</evidence>
<dbReference type="CDD" id="cd00082">
    <property type="entry name" value="HisKA"/>
    <property type="match status" value="1"/>
</dbReference>
<gene>
    <name evidence="9" type="ORF">JIV24_19045</name>
</gene>
<evidence type="ECO:0000256" key="2">
    <source>
        <dbReference type="ARBA" id="ARBA00012438"/>
    </source>
</evidence>
<dbReference type="Gene3D" id="1.10.287.130">
    <property type="match status" value="1"/>
</dbReference>
<dbReference type="Pfam" id="PF00512">
    <property type="entry name" value="HisKA"/>
    <property type="match status" value="1"/>
</dbReference>
<dbReference type="InterPro" id="IPR050351">
    <property type="entry name" value="BphY/WalK/GraS-like"/>
</dbReference>
<feature type="transmembrane region" description="Helical" evidence="7">
    <location>
        <begin position="260"/>
        <end position="283"/>
    </location>
</feature>
<keyword evidence="6" id="KW-0902">Two-component regulatory system</keyword>
<dbReference type="InterPro" id="IPR005467">
    <property type="entry name" value="His_kinase_dom"/>
</dbReference>
<keyword evidence="7" id="KW-1133">Transmembrane helix</keyword>
<keyword evidence="7" id="KW-0472">Membrane</keyword>
<dbReference type="RefSeq" id="WP_200466670.1">
    <property type="nucleotide sequence ID" value="NZ_JAENRR010000069.1"/>
</dbReference>
<dbReference type="InterPro" id="IPR036890">
    <property type="entry name" value="HATPase_C_sf"/>
</dbReference>
<keyword evidence="10" id="KW-1185">Reference proteome</keyword>
<dbReference type="PROSITE" id="PS50109">
    <property type="entry name" value="HIS_KIN"/>
    <property type="match status" value="1"/>
</dbReference>
<dbReference type="SMART" id="SM00387">
    <property type="entry name" value="HATPase_c"/>
    <property type="match status" value="1"/>
</dbReference>
<dbReference type="PRINTS" id="PR00344">
    <property type="entry name" value="BCTRLSENSOR"/>
</dbReference>
<keyword evidence="4" id="KW-0808">Transferase</keyword>
<evidence type="ECO:0000256" key="6">
    <source>
        <dbReference type="ARBA" id="ARBA00023012"/>
    </source>
</evidence>
<keyword evidence="7" id="KW-0812">Transmembrane</keyword>
<keyword evidence="5 9" id="KW-0418">Kinase</keyword>
<reference evidence="9 10" key="1">
    <citation type="submission" date="2021-01" db="EMBL/GenBank/DDBJ databases">
        <title>Carboxyliciviraga sp.nov., isolated from coastal sediments.</title>
        <authorList>
            <person name="Lu D."/>
            <person name="Zhang T."/>
        </authorList>
    </citation>
    <scope>NUCLEOTIDE SEQUENCE [LARGE SCALE GENOMIC DNA]</scope>
    <source>
        <strain evidence="9 10">N1Y132</strain>
    </source>
</reference>
<proteinExistence type="predicted"/>
<dbReference type="Gene3D" id="3.30.565.10">
    <property type="entry name" value="Histidine kinase-like ATPase, C-terminal domain"/>
    <property type="match status" value="1"/>
</dbReference>
<evidence type="ECO:0000259" key="8">
    <source>
        <dbReference type="PROSITE" id="PS50109"/>
    </source>
</evidence>
<dbReference type="InterPro" id="IPR036097">
    <property type="entry name" value="HisK_dim/P_sf"/>
</dbReference>
<dbReference type="SMART" id="SM00388">
    <property type="entry name" value="HisKA"/>
    <property type="match status" value="1"/>
</dbReference>
<comment type="catalytic activity">
    <reaction evidence="1">
        <text>ATP + protein L-histidine = ADP + protein N-phospho-L-histidine.</text>
        <dbReference type="EC" id="2.7.13.3"/>
    </reaction>
</comment>
<keyword evidence="3" id="KW-0597">Phosphoprotein</keyword>
<organism evidence="9 10">
    <name type="scientific">Carboxylicivirga marina</name>
    <dbReference type="NCBI Taxonomy" id="2800988"/>
    <lineage>
        <taxon>Bacteria</taxon>
        <taxon>Pseudomonadati</taxon>
        <taxon>Bacteroidota</taxon>
        <taxon>Bacteroidia</taxon>
        <taxon>Marinilabiliales</taxon>
        <taxon>Marinilabiliaceae</taxon>
        <taxon>Carboxylicivirga</taxon>
    </lineage>
</organism>
<dbReference type="PANTHER" id="PTHR45453:SF1">
    <property type="entry name" value="PHOSPHATE REGULON SENSOR PROTEIN PHOR"/>
    <property type="match status" value="1"/>
</dbReference>
<accession>A0ABS1HP74</accession>
<evidence type="ECO:0000313" key="10">
    <source>
        <dbReference type="Proteomes" id="UP000605676"/>
    </source>
</evidence>
<protein>
    <recommendedName>
        <fullName evidence="2">histidine kinase</fullName>
        <ecNumber evidence="2">2.7.13.3</ecNumber>
    </recommendedName>
</protein>
<dbReference type="SUPFAM" id="SSF55874">
    <property type="entry name" value="ATPase domain of HSP90 chaperone/DNA topoisomerase II/histidine kinase"/>
    <property type="match status" value="1"/>
</dbReference>
<sequence length="528" mass="60596">MSKKFILGLTVIMAIALVGITYIQAMWILNASKIEEEQFDKSVKQALDKVILRLERDEDIRLATAPQFNYSNAKVPAKLRNENKYLRSKEKQLSEQEYQEFSIELNFNAAGVYSFSKYQKDSLVTTFKGRTNFTSSEQIDPFSDAMAAIQNDMRRRNEKKEKAQAKYRQQDEPIENRIDNFRLEQYIFESIVEKGIQSPFEFAVINSNGKPVHQTKSFSDEKPSELYTKLLFPNDYHPQANYLKLHFTEKPNPILESMGLVIPSAAFTLIVILLSIVTIIIIVRQKRLDQIKNDFINNMTHEFKTPISTISLASQMLKDEGVTKTPKTLKHISGVIQDESKRLSFQVEKVLQMAIFEKGKSGLKLKRLDVNDLIHHVTNNFRIKVENQQGKIIERLEAKNSIITVDEVHFTNVIYNLLDNAVKYRKGAPVLYVKTWNKNNGIVISVKDNGMGISKDNLKRIFEKFYRVPTGNVHNVKGFGLGLAYVKKIIDDHGGQISVESEIEVGTKFDIFLPLKNTKEWKKSIKSS</sequence>
<evidence type="ECO:0000256" key="5">
    <source>
        <dbReference type="ARBA" id="ARBA00022777"/>
    </source>
</evidence>
<evidence type="ECO:0000256" key="7">
    <source>
        <dbReference type="SAM" id="Phobius"/>
    </source>
</evidence>
<dbReference type="InterPro" id="IPR004358">
    <property type="entry name" value="Sig_transdc_His_kin-like_C"/>
</dbReference>
<evidence type="ECO:0000256" key="1">
    <source>
        <dbReference type="ARBA" id="ARBA00000085"/>
    </source>
</evidence>
<evidence type="ECO:0000313" key="9">
    <source>
        <dbReference type="EMBL" id="MBK3519451.1"/>
    </source>
</evidence>
<dbReference type="GO" id="GO:0016301">
    <property type="term" value="F:kinase activity"/>
    <property type="evidence" value="ECO:0007669"/>
    <property type="project" value="UniProtKB-KW"/>
</dbReference>
<dbReference type="PANTHER" id="PTHR45453">
    <property type="entry name" value="PHOSPHATE REGULON SENSOR PROTEIN PHOR"/>
    <property type="match status" value="1"/>
</dbReference>
<dbReference type="InterPro" id="IPR003594">
    <property type="entry name" value="HATPase_dom"/>
</dbReference>